<dbReference type="AlphaFoldDB" id="A0A5E7C7Y5"/>
<organism evidence="1 2">
    <name type="scientific">Pseudomonas fluorescens</name>
    <dbReference type="NCBI Taxonomy" id="294"/>
    <lineage>
        <taxon>Bacteria</taxon>
        <taxon>Pseudomonadati</taxon>
        <taxon>Pseudomonadota</taxon>
        <taxon>Gammaproteobacteria</taxon>
        <taxon>Pseudomonadales</taxon>
        <taxon>Pseudomonadaceae</taxon>
        <taxon>Pseudomonas</taxon>
    </lineage>
</organism>
<accession>A0A5E7C7Y5</accession>
<reference evidence="1 2" key="1">
    <citation type="submission" date="2019-09" db="EMBL/GenBank/DDBJ databases">
        <authorList>
            <person name="Chandra G."/>
            <person name="Truman W A."/>
        </authorList>
    </citation>
    <scope>NUCLEOTIDE SEQUENCE [LARGE SCALE GENOMIC DNA]</scope>
    <source>
        <strain evidence="1">PS691</strain>
    </source>
</reference>
<name>A0A5E7C7Y5_PSEFL</name>
<proteinExistence type="predicted"/>
<gene>
    <name evidence="1" type="ORF">PS691_02261</name>
</gene>
<protein>
    <submittedName>
        <fullName evidence="1">Uncharacterized protein</fullName>
    </submittedName>
</protein>
<sequence>MGFLTFNGIPMRYLKVTAQDRLRNGKAETVLLQFYEQPGGGAEDILVNTAFALDLTADGKVDYKMGDVTNNGRENTVDERLLETFANAYLQLNWFNRGAVWKRYLKIFAEDFYADGTPDTVRLQLHEGAGEASERTLASWHAAYDFDNDGTLEWNIHFDVNHDGIIDEVDEALVRRLADTFLKFRWK</sequence>
<evidence type="ECO:0000313" key="2">
    <source>
        <dbReference type="Proteomes" id="UP000337909"/>
    </source>
</evidence>
<evidence type="ECO:0000313" key="1">
    <source>
        <dbReference type="EMBL" id="VVN96224.1"/>
    </source>
</evidence>
<dbReference type="EMBL" id="CABVHQ010000018">
    <property type="protein sequence ID" value="VVN96224.1"/>
    <property type="molecule type" value="Genomic_DNA"/>
</dbReference>
<dbReference type="Proteomes" id="UP000337909">
    <property type="component" value="Unassembled WGS sequence"/>
</dbReference>